<dbReference type="Proteomes" id="UP001501231">
    <property type="component" value="Unassembled WGS sequence"/>
</dbReference>
<dbReference type="Pfam" id="PF00392">
    <property type="entry name" value="GntR"/>
    <property type="match status" value="1"/>
</dbReference>
<keyword evidence="1" id="KW-0805">Transcription regulation</keyword>
<reference evidence="5 6" key="1">
    <citation type="journal article" date="2019" name="Int. J. Syst. Evol. Microbiol.">
        <title>The Global Catalogue of Microorganisms (GCM) 10K type strain sequencing project: providing services to taxonomists for standard genome sequencing and annotation.</title>
        <authorList>
            <consortium name="The Broad Institute Genomics Platform"/>
            <consortium name="The Broad Institute Genome Sequencing Center for Infectious Disease"/>
            <person name="Wu L."/>
            <person name="Ma J."/>
        </authorList>
    </citation>
    <scope>NUCLEOTIDE SEQUENCE [LARGE SCALE GENOMIC DNA]</scope>
    <source>
        <strain evidence="5 6">JCM 3325</strain>
    </source>
</reference>
<dbReference type="SUPFAM" id="SSF48008">
    <property type="entry name" value="GntR ligand-binding domain-like"/>
    <property type="match status" value="1"/>
</dbReference>
<protein>
    <submittedName>
        <fullName evidence="5">GntR family transcriptional regulator</fullName>
    </submittedName>
</protein>
<dbReference type="InterPro" id="IPR036390">
    <property type="entry name" value="WH_DNA-bd_sf"/>
</dbReference>
<proteinExistence type="predicted"/>
<dbReference type="InterPro" id="IPR036388">
    <property type="entry name" value="WH-like_DNA-bd_sf"/>
</dbReference>
<dbReference type="PANTHER" id="PTHR43537:SF45">
    <property type="entry name" value="GNTR FAMILY REGULATORY PROTEIN"/>
    <property type="match status" value="1"/>
</dbReference>
<evidence type="ECO:0000313" key="5">
    <source>
        <dbReference type="EMBL" id="GAA2415172.1"/>
    </source>
</evidence>
<dbReference type="InterPro" id="IPR000524">
    <property type="entry name" value="Tscrpt_reg_HTH_GntR"/>
</dbReference>
<dbReference type="Gene3D" id="1.10.10.10">
    <property type="entry name" value="Winged helix-like DNA-binding domain superfamily/Winged helix DNA-binding domain"/>
    <property type="match status" value="1"/>
</dbReference>
<name>A0ABN3IVA4_9ACTN</name>
<keyword evidence="6" id="KW-1185">Reference proteome</keyword>
<dbReference type="SUPFAM" id="SSF46785">
    <property type="entry name" value="Winged helix' DNA-binding domain"/>
    <property type="match status" value="1"/>
</dbReference>
<comment type="caution">
    <text evidence="5">The sequence shown here is derived from an EMBL/GenBank/DDBJ whole genome shotgun (WGS) entry which is preliminary data.</text>
</comment>
<organism evidence="5 6">
    <name type="scientific">Actinomadura vinacea</name>
    <dbReference type="NCBI Taxonomy" id="115336"/>
    <lineage>
        <taxon>Bacteria</taxon>
        <taxon>Bacillati</taxon>
        <taxon>Actinomycetota</taxon>
        <taxon>Actinomycetes</taxon>
        <taxon>Streptosporangiales</taxon>
        <taxon>Thermomonosporaceae</taxon>
        <taxon>Actinomadura</taxon>
    </lineage>
</organism>
<dbReference type="Gene3D" id="1.20.120.530">
    <property type="entry name" value="GntR ligand-binding domain-like"/>
    <property type="match status" value="1"/>
</dbReference>
<dbReference type="InterPro" id="IPR011711">
    <property type="entry name" value="GntR_C"/>
</dbReference>
<evidence type="ECO:0000313" key="6">
    <source>
        <dbReference type="Proteomes" id="UP001501231"/>
    </source>
</evidence>
<dbReference type="RefSeq" id="WP_344589181.1">
    <property type="nucleotide sequence ID" value="NZ_BAAARW010000011.1"/>
</dbReference>
<dbReference type="Pfam" id="PF07729">
    <property type="entry name" value="FCD"/>
    <property type="match status" value="1"/>
</dbReference>
<evidence type="ECO:0000256" key="1">
    <source>
        <dbReference type="ARBA" id="ARBA00023015"/>
    </source>
</evidence>
<gene>
    <name evidence="5" type="ORF">GCM10010191_26640</name>
</gene>
<keyword evidence="3" id="KW-0804">Transcription</keyword>
<dbReference type="InterPro" id="IPR008920">
    <property type="entry name" value="TF_FadR/GntR_C"/>
</dbReference>
<dbReference type="SMART" id="SM00345">
    <property type="entry name" value="HTH_GNTR"/>
    <property type="match status" value="1"/>
</dbReference>
<keyword evidence="2" id="KW-0238">DNA-binding</keyword>
<evidence type="ECO:0000256" key="2">
    <source>
        <dbReference type="ARBA" id="ARBA00023125"/>
    </source>
</evidence>
<feature type="domain" description="HTH gntR-type" evidence="4">
    <location>
        <begin position="21"/>
        <end position="88"/>
    </location>
</feature>
<dbReference type="PROSITE" id="PS50949">
    <property type="entry name" value="HTH_GNTR"/>
    <property type="match status" value="1"/>
</dbReference>
<dbReference type="EMBL" id="BAAARW010000011">
    <property type="protein sequence ID" value="GAA2415172.1"/>
    <property type="molecule type" value="Genomic_DNA"/>
</dbReference>
<dbReference type="CDD" id="cd07377">
    <property type="entry name" value="WHTH_GntR"/>
    <property type="match status" value="1"/>
</dbReference>
<dbReference type="PANTHER" id="PTHR43537">
    <property type="entry name" value="TRANSCRIPTIONAL REGULATOR, GNTR FAMILY"/>
    <property type="match status" value="1"/>
</dbReference>
<evidence type="ECO:0000259" key="4">
    <source>
        <dbReference type="PROSITE" id="PS50949"/>
    </source>
</evidence>
<dbReference type="SMART" id="SM00895">
    <property type="entry name" value="FCD"/>
    <property type="match status" value="1"/>
</dbReference>
<sequence length="230" mass="25682">MPAQETWIGRIEAARGELDRSSTAARVAGLLREQITDGLLAPGERLPEAELCRAARVSRNTLREAFRLLVQERLLEHRFNSGVFVRRLSVDDLADLYRVRRILECAGVREAAAAPPETLERIEAAVVEGERAAEAGHWPQVGTADIHFHQAVGALCGSPRVDEAMRTLLAELRLVFHEMGSPREFHEPYLARNRLLADMIAQGESHAAERELLSYLNDAEAQLTEAYRGR</sequence>
<accession>A0ABN3IVA4</accession>
<evidence type="ECO:0000256" key="3">
    <source>
        <dbReference type="ARBA" id="ARBA00023163"/>
    </source>
</evidence>